<evidence type="ECO:0000256" key="3">
    <source>
        <dbReference type="ARBA" id="ARBA00022475"/>
    </source>
</evidence>
<evidence type="ECO:0000313" key="14">
    <source>
        <dbReference type="Proteomes" id="UP000886611"/>
    </source>
</evidence>
<comment type="similarity">
    <text evidence="2 11">Belongs to the G-protein coupled receptor 1 family.</text>
</comment>
<dbReference type="GO" id="GO:0016503">
    <property type="term" value="F:pheromone receptor activity"/>
    <property type="evidence" value="ECO:0007669"/>
    <property type="project" value="InterPro"/>
</dbReference>
<keyword evidence="5 11" id="KW-0812">Transmembrane</keyword>
<feature type="transmembrane region" description="Helical" evidence="11">
    <location>
        <begin position="93"/>
        <end position="111"/>
    </location>
</feature>
<evidence type="ECO:0000256" key="4">
    <source>
        <dbReference type="ARBA" id="ARBA00022507"/>
    </source>
</evidence>
<keyword evidence="4 11" id="KW-0589">Pheromone response</keyword>
<feature type="transmembrane region" description="Helical" evidence="11">
    <location>
        <begin position="131"/>
        <end position="151"/>
    </location>
</feature>
<evidence type="ECO:0000256" key="8">
    <source>
        <dbReference type="ARBA" id="ARBA00023136"/>
    </source>
</evidence>
<dbReference type="InterPro" id="IPR004072">
    <property type="entry name" value="Vmron_rcpt_1"/>
</dbReference>
<accession>A0A8X7XF07</accession>
<dbReference type="PANTHER" id="PTHR24062">
    <property type="entry name" value="VOMERONASAL TYPE-1 RECEPTOR"/>
    <property type="match status" value="1"/>
</dbReference>
<dbReference type="FunFam" id="1.20.1070.10:FF:000300">
    <property type="entry name" value="Vomeronasal type-1 receptor"/>
    <property type="match status" value="1"/>
</dbReference>
<evidence type="ECO:0000259" key="12">
    <source>
        <dbReference type="PROSITE" id="PS50262"/>
    </source>
</evidence>
<keyword evidence="3 11" id="KW-1003">Cell membrane</keyword>
<keyword evidence="8 11" id="KW-0472">Membrane</keyword>
<dbReference type="PROSITE" id="PS50262">
    <property type="entry name" value="G_PROTEIN_RECEP_F1_2"/>
    <property type="match status" value="1"/>
</dbReference>
<sequence>MEPRLVLKAAGFIFLDAVGIPGNLTILLFVGQMSISQGKIQKNDVIITQLASVNLVVVLCRGIPQALTALGYRNLFNDSGCKAIIYLYRVSRAMSICITSLLSCYQCVLIGPNTSKWLFLKQRLPQSVPYVVIFLCALNCCVCYASPNYSFTYFNSTIPEFTLNLEFCIVIFPSYLSFMGNGVLYIIRDFIFVALMATAGGYIITLLYRHRKKMQSTQTSDRNQKKTADASKAVLALVIMYVILFSLDNIIWIYTLSVSRVHPSVSDTRVFFASCYSALSPILIIATNKRFATKLFCTQATKKDPTPSPGTTMSQLQE</sequence>
<feature type="transmembrane region" description="Helical" evidence="11">
    <location>
        <begin position="190"/>
        <end position="208"/>
    </location>
</feature>
<feature type="transmembrane region" description="Helical" evidence="11">
    <location>
        <begin position="233"/>
        <end position="256"/>
    </location>
</feature>
<gene>
    <name evidence="13" type="primary">Ora1_20</name>
    <name evidence="13" type="ORF">GTO96_0015615</name>
</gene>
<evidence type="ECO:0000256" key="1">
    <source>
        <dbReference type="ARBA" id="ARBA00004651"/>
    </source>
</evidence>
<keyword evidence="6 11" id="KW-1133">Transmembrane helix</keyword>
<dbReference type="Gene3D" id="1.20.1070.10">
    <property type="entry name" value="Rhodopsin 7-helix transmembrane proteins"/>
    <property type="match status" value="1"/>
</dbReference>
<evidence type="ECO:0000256" key="10">
    <source>
        <dbReference type="ARBA" id="ARBA00023224"/>
    </source>
</evidence>
<evidence type="ECO:0000256" key="6">
    <source>
        <dbReference type="ARBA" id="ARBA00022989"/>
    </source>
</evidence>
<feature type="transmembrane region" description="Helical" evidence="11">
    <location>
        <begin position="268"/>
        <end position="286"/>
    </location>
</feature>
<evidence type="ECO:0000256" key="9">
    <source>
        <dbReference type="ARBA" id="ARBA00023170"/>
    </source>
</evidence>
<dbReference type="GO" id="GO:0019236">
    <property type="term" value="P:response to pheromone"/>
    <property type="evidence" value="ECO:0007669"/>
    <property type="project" value="UniProtKB-KW"/>
</dbReference>
<feature type="transmembrane region" description="Helical" evidence="11">
    <location>
        <begin position="163"/>
        <end position="184"/>
    </location>
</feature>
<dbReference type="InterPro" id="IPR017452">
    <property type="entry name" value="GPCR_Rhodpsn_7TM"/>
</dbReference>
<dbReference type="Proteomes" id="UP000886611">
    <property type="component" value="Unassembled WGS sequence"/>
</dbReference>
<dbReference type="GO" id="GO:0005886">
    <property type="term" value="C:plasma membrane"/>
    <property type="evidence" value="ECO:0007669"/>
    <property type="project" value="UniProtKB-SubCell"/>
</dbReference>
<keyword evidence="9 11" id="KW-0675">Receptor</keyword>
<dbReference type="SUPFAM" id="SSF81321">
    <property type="entry name" value="Family A G protein-coupled receptor-like"/>
    <property type="match status" value="1"/>
</dbReference>
<feature type="domain" description="G-protein coupled receptors family 1 profile" evidence="12">
    <location>
        <begin position="22"/>
        <end position="284"/>
    </location>
</feature>
<keyword evidence="10 11" id="KW-0807">Transducer</keyword>
<organism evidence="13 14">
    <name type="scientific">Polypterus senegalus</name>
    <name type="common">Senegal bichir</name>
    <dbReference type="NCBI Taxonomy" id="55291"/>
    <lineage>
        <taxon>Eukaryota</taxon>
        <taxon>Metazoa</taxon>
        <taxon>Chordata</taxon>
        <taxon>Craniata</taxon>
        <taxon>Vertebrata</taxon>
        <taxon>Euteleostomi</taxon>
        <taxon>Actinopterygii</taxon>
        <taxon>Polypteriformes</taxon>
        <taxon>Polypteridae</taxon>
        <taxon>Polypterus</taxon>
    </lineage>
</organism>
<comment type="subcellular location">
    <subcellularLocation>
        <location evidence="1 11">Cell membrane</location>
        <topology evidence="1 11">Multi-pass membrane protein</topology>
    </subcellularLocation>
</comment>
<dbReference type="AlphaFoldDB" id="A0A8X7XF07"/>
<evidence type="ECO:0000256" key="7">
    <source>
        <dbReference type="ARBA" id="ARBA00023040"/>
    </source>
</evidence>
<evidence type="ECO:0000256" key="2">
    <source>
        <dbReference type="ARBA" id="ARBA00010663"/>
    </source>
</evidence>
<evidence type="ECO:0000256" key="5">
    <source>
        <dbReference type="ARBA" id="ARBA00022692"/>
    </source>
</evidence>
<evidence type="ECO:0000313" key="13">
    <source>
        <dbReference type="EMBL" id="KAG2468030.1"/>
    </source>
</evidence>
<comment type="caution">
    <text evidence="13">The sequence shown here is derived from an EMBL/GenBank/DDBJ whole genome shotgun (WGS) entry which is preliminary data.</text>
</comment>
<dbReference type="EMBL" id="JAATIS010000485">
    <property type="protein sequence ID" value="KAG2468030.1"/>
    <property type="molecule type" value="Genomic_DNA"/>
</dbReference>
<reference evidence="13 14" key="1">
    <citation type="journal article" date="2021" name="Cell">
        <title>Tracing the genetic footprints of vertebrate landing in non-teleost ray-finned fishes.</title>
        <authorList>
            <person name="Bi X."/>
            <person name="Wang K."/>
            <person name="Yang L."/>
            <person name="Pan H."/>
            <person name="Jiang H."/>
            <person name="Wei Q."/>
            <person name="Fang M."/>
            <person name="Yu H."/>
            <person name="Zhu C."/>
            <person name="Cai Y."/>
            <person name="He Y."/>
            <person name="Gan X."/>
            <person name="Zeng H."/>
            <person name="Yu D."/>
            <person name="Zhu Y."/>
            <person name="Jiang H."/>
            <person name="Qiu Q."/>
            <person name="Yang H."/>
            <person name="Zhang Y.E."/>
            <person name="Wang W."/>
            <person name="Zhu M."/>
            <person name="He S."/>
            <person name="Zhang G."/>
        </authorList>
    </citation>
    <scope>NUCLEOTIDE SEQUENCE [LARGE SCALE GENOMIC DNA]</scope>
    <source>
        <strain evidence="13">Bchr_013</strain>
    </source>
</reference>
<feature type="non-terminal residue" evidence="13">
    <location>
        <position position="318"/>
    </location>
</feature>
<dbReference type="Pfam" id="PF03402">
    <property type="entry name" value="V1R"/>
    <property type="match status" value="1"/>
</dbReference>
<dbReference type="PRINTS" id="PR01534">
    <property type="entry name" value="VOMERONASL1R"/>
</dbReference>
<evidence type="ECO:0000256" key="11">
    <source>
        <dbReference type="RuleBase" id="RU364061"/>
    </source>
</evidence>
<protein>
    <recommendedName>
        <fullName evidence="11">Vomeronasal type-1 receptor</fullName>
    </recommendedName>
</protein>
<feature type="transmembrane region" description="Helical" evidence="11">
    <location>
        <begin position="12"/>
        <end position="31"/>
    </location>
</feature>
<proteinExistence type="inferred from homology"/>
<keyword evidence="14" id="KW-1185">Reference proteome</keyword>
<feature type="transmembrane region" description="Helical" evidence="11">
    <location>
        <begin position="51"/>
        <end position="72"/>
    </location>
</feature>
<feature type="non-terminal residue" evidence="13">
    <location>
        <position position="1"/>
    </location>
</feature>
<keyword evidence="7 11" id="KW-0297">G-protein coupled receptor</keyword>
<name>A0A8X7XF07_POLSE</name>